<keyword evidence="1" id="KW-0472">Membrane</keyword>
<dbReference type="InterPro" id="IPR025333">
    <property type="entry name" value="DUF4239"/>
</dbReference>
<reference evidence="2 3" key="1">
    <citation type="submission" date="2019-10" db="EMBL/GenBank/DDBJ databases">
        <title>Two novel species isolated from a subtropical stream in China.</title>
        <authorList>
            <person name="Lu H."/>
        </authorList>
    </citation>
    <scope>NUCLEOTIDE SEQUENCE [LARGE SCALE GENOMIC DNA]</scope>
    <source>
        <strain evidence="2 3">FT29W</strain>
    </source>
</reference>
<feature type="transmembrane region" description="Helical" evidence="1">
    <location>
        <begin position="46"/>
        <end position="70"/>
    </location>
</feature>
<organism evidence="2 3">
    <name type="scientific">Rugamonas aquatica</name>
    <dbReference type="NCBI Taxonomy" id="2743357"/>
    <lineage>
        <taxon>Bacteria</taxon>
        <taxon>Pseudomonadati</taxon>
        <taxon>Pseudomonadota</taxon>
        <taxon>Betaproteobacteria</taxon>
        <taxon>Burkholderiales</taxon>
        <taxon>Oxalobacteraceae</taxon>
        <taxon>Telluria group</taxon>
        <taxon>Rugamonas</taxon>
    </lineage>
</organism>
<keyword evidence="1" id="KW-1133">Transmembrane helix</keyword>
<protein>
    <submittedName>
        <fullName evidence="2">DUF4239 domain-containing protein</fullName>
    </submittedName>
</protein>
<feature type="transmembrane region" description="Helical" evidence="1">
    <location>
        <begin position="179"/>
        <end position="204"/>
    </location>
</feature>
<accession>A0A6A7N4H4</accession>
<evidence type="ECO:0000256" key="1">
    <source>
        <dbReference type="SAM" id="Phobius"/>
    </source>
</evidence>
<dbReference type="Proteomes" id="UP000440498">
    <property type="component" value="Unassembled WGS sequence"/>
</dbReference>
<dbReference type="EMBL" id="WHUG01000006">
    <property type="protein sequence ID" value="MQA39963.1"/>
    <property type="molecule type" value="Genomic_DNA"/>
</dbReference>
<dbReference type="AlphaFoldDB" id="A0A6A7N4H4"/>
<feature type="transmembrane region" description="Helical" evidence="1">
    <location>
        <begin position="210"/>
        <end position="233"/>
    </location>
</feature>
<name>A0A6A7N4H4_9BURK</name>
<evidence type="ECO:0000313" key="3">
    <source>
        <dbReference type="Proteomes" id="UP000440498"/>
    </source>
</evidence>
<sequence>MNFLYHIPGIYMALIIVGATVFSVFFGYAIVKYFHWLEVDAEQRALALMMVSIVTTINSLLVAFAAISVWGNYNDADRTVSSEAISASELARDLSVFGSRDADAADLDLRTYLVRVVEAEWPSMQQHQRADPGTEICFNKVFESVSLLSPTTPRQTVLLSEVLARMNEMVKFRQQRLQGLVVCMPLTLWTVILIVSAMSFVLLYVLPPRPFYICLIGCWACTLGLAFFFIVAVDHPFAGDFSVSPSALQEAIENLTQSRVWPPP</sequence>
<proteinExistence type="predicted"/>
<evidence type="ECO:0000313" key="2">
    <source>
        <dbReference type="EMBL" id="MQA39963.1"/>
    </source>
</evidence>
<keyword evidence="3" id="KW-1185">Reference proteome</keyword>
<comment type="caution">
    <text evidence="2">The sequence shown here is derived from an EMBL/GenBank/DDBJ whole genome shotgun (WGS) entry which is preliminary data.</text>
</comment>
<feature type="transmembrane region" description="Helical" evidence="1">
    <location>
        <begin position="12"/>
        <end position="34"/>
    </location>
</feature>
<keyword evidence="1" id="KW-0812">Transmembrane</keyword>
<dbReference type="Pfam" id="PF14023">
    <property type="entry name" value="Bestrophin-like"/>
    <property type="match status" value="1"/>
</dbReference>
<gene>
    <name evidence="2" type="ORF">GEV02_17575</name>
</gene>